<proteinExistence type="predicted"/>
<evidence type="ECO:0000313" key="1">
    <source>
        <dbReference type="EMBL" id="KAH3742403.1"/>
    </source>
</evidence>
<accession>A0A9D4I311</accession>
<dbReference type="AlphaFoldDB" id="A0A9D4I311"/>
<organism evidence="1 2">
    <name type="scientific">Dreissena polymorpha</name>
    <name type="common">Zebra mussel</name>
    <name type="synonym">Mytilus polymorpha</name>
    <dbReference type="NCBI Taxonomy" id="45954"/>
    <lineage>
        <taxon>Eukaryota</taxon>
        <taxon>Metazoa</taxon>
        <taxon>Spiralia</taxon>
        <taxon>Lophotrochozoa</taxon>
        <taxon>Mollusca</taxon>
        <taxon>Bivalvia</taxon>
        <taxon>Autobranchia</taxon>
        <taxon>Heteroconchia</taxon>
        <taxon>Euheterodonta</taxon>
        <taxon>Imparidentia</taxon>
        <taxon>Neoheterodontei</taxon>
        <taxon>Myida</taxon>
        <taxon>Dreissenoidea</taxon>
        <taxon>Dreissenidae</taxon>
        <taxon>Dreissena</taxon>
    </lineage>
</organism>
<dbReference type="Proteomes" id="UP000828390">
    <property type="component" value="Unassembled WGS sequence"/>
</dbReference>
<gene>
    <name evidence="1" type="ORF">DPMN_049146</name>
</gene>
<dbReference type="EMBL" id="JAIWYP010000011">
    <property type="protein sequence ID" value="KAH3742403.1"/>
    <property type="molecule type" value="Genomic_DNA"/>
</dbReference>
<name>A0A9D4I311_DREPO</name>
<evidence type="ECO:0000313" key="2">
    <source>
        <dbReference type="Proteomes" id="UP000828390"/>
    </source>
</evidence>
<comment type="caution">
    <text evidence="1">The sequence shown here is derived from an EMBL/GenBank/DDBJ whole genome shotgun (WGS) entry which is preliminary data.</text>
</comment>
<sequence length="119" mass="13587">MRFKDNTHVRKGTQIPSTGAPFVIVGTRLLEFHQGPDHRKKANDVTNEPKEIAATLLLYEVNVKECCPACGMKPEGEEELMRFGMCECYFYKKPHCVGEALHSEDSDTFICKRCKYNVE</sequence>
<keyword evidence="2" id="KW-1185">Reference proteome</keyword>
<reference evidence="1" key="2">
    <citation type="submission" date="2020-11" db="EMBL/GenBank/DDBJ databases">
        <authorList>
            <person name="McCartney M.A."/>
            <person name="Auch B."/>
            <person name="Kono T."/>
            <person name="Mallez S."/>
            <person name="Becker A."/>
            <person name="Gohl D.M."/>
            <person name="Silverstein K.A.T."/>
            <person name="Koren S."/>
            <person name="Bechman K.B."/>
            <person name="Herman A."/>
            <person name="Abrahante J.E."/>
            <person name="Garbe J."/>
        </authorList>
    </citation>
    <scope>NUCLEOTIDE SEQUENCE</scope>
    <source>
        <strain evidence="1">Duluth1</strain>
        <tissue evidence="1">Whole animal</tissue>
    </source>
</reference>
<reference evidence="1" key="1">
    <citation type="journal article" date="2019" name="bioRxiv">
        <title>The Genome of the Zebra Mussel, Dreissena polymorpha: A Resource for Invasive Species Research.</title>
        <authorList>
            <person name="McCartney M.A."/>
            <person name="Auch B."/>
            <person name="Kono T."/>
            <person name="Mallez S."/>
            <person name="Zhang Y."/>
            <person name="Obille A."/>
            <person name="Becker A."/>
            <person name="Abrahante J.E."/>
            <person name="Garbe J."/>
            <person name="Badalamenti J.P."/>
            <person name="Herman A."/>
            <person name="Mangelson H."/>
            <person name="Liachko I."/>
            <person name="Sullivan S."/>
            <person name="Sone E.D."/>
            <person name="Koren S."/>
            <person name="Silverstein K.A.T."/>
            <person name="Beckman K.B."/>
            <person name="Gohl D.M."/>
        </authorList>
    </citation>
    <scope>NUCLEOTIDE SEQUENCE</scope>
    <source>
        <strain evidence="1">Duluth1</strain>
        <tissue evidence="1">Whole animal</tissue>
    </source>
</reference>
<protein>
    <submittedName>
        <fullName evidence="1">Uncharacterized protein</fullName>
    </submittedName>
</protein>